<dbReference type="CDD" id="cd05291">
    <property type="entry name" value="HicDH_like"/>
    <property type="match status" value="1"/>
</dbReference>
<dbReference type="NCBIfam" id="NF000824">
    <property type="entry name" value="PRK00066.1"/>
    <property type="match status" value="1"/>
</dbReference>
<feature type="domain" description="Lactate/malate dehydrogenase N-terminal" evidence="12">
    <location>
        <begin position="6"/>
        <end position="144"/>
    </location>
</feature>
<feature type="signal peptide" evidence="11">
    <location>
        <begin position="1"/>
        <end position="22"/>
    </location>
</feature>
<feature type="modified residue" description="Phosphotyrosine" evidence="8">
    <location>
        <position position="221"/>
    </location>
</feature>
<dbReference type="UniPathway" id="UPA00554">
    <property type="reaction ID" value="UER00611"/>
</dbReference>
<proteinExistence type="inferred from homology"/>
<keyword evidence="11" id="KW-0732">Signal</keyword>
<dbReference type="InterPro" id="IPR036291">
    <property type="entry name" value="NAD(P)-bd_dom_sf"/>
</dbReference>
<evidence type="ECO:0000259" key="13">
    <source>
        <dbReference type="Pfam" id="PF02866"/>
    </source>
</evidence>
<dbReference type="NCBIfam" id="TIGR01771">
    <property type="entry name" value="L-LDH-NAD"/>
    <property type="match status" value="1"/>
</dbReference>
<feature type="binding site" evidence="10">
    <location>
        <begin position="11"/>
        <end position="16"/>
    </location>
    <ligand>
        <name>NAD(+)</name>
        <dbReference type="ChEBI" id="CHEBI:57540"/>
    </ligand>
</feature>
<dbReference type="STRING" id="89093.SAMN04488558_10370"/>
<dbReference type="RefSeq" id="WP_234971670.1">
    <property type="nucleotide sequence ID" value="NZ_CP149446.1"/>
</dbReference>
<feature type="chain" id="PRO_5011531480" description="L-lactate dehydrogenase" evidence="11">
    <location>
        <begin position="23"/>
        <end position="315"/>
    </location>
</feature>
<keyword evidence="15" id="KW-1185">Reference proteome</keyword>
<feature type="binding site" evidence="8">
    <location>
        <begin position="120"/>
        <end position="122"/>
    </location>
    <ligand>
        <name>NAD(+)</name>
        <dbReference type="ChEBI" id="CHEBI:57540"/>
    </ligand>
</feature>
<dbReference type="PANTHER" id="PTHR43128:SF16">
    <property type="entry name" value="L-LACTATE DEHYDROGENASE"/>
    <property type="match status" value="1"/>
</dbReference>
<comment type="subcellular location">
    <subcellularLocation>
        <location evidence="8">Cytoplasm</location>
    </subcellularLocation>
</comment>
<dbReference type="InterPro" id="IPR001236">
    <property type="entry name" value="Lactate/malate_DH_N"/>
</dbReference>
<evidence type="ECO:0000256" key="4">
    <source>
        <dbReference type="ARBA" id="ARBA00016495"/>
    </source>
</evidence>
<dbReference type="PIRSF" id="PIRSF000102">
    <property type="entry name" value="Lac_mal_DH"/>
    <property type="match status" value="1"/>
</dbReference>
<dbReference type="PANTHER" id="PTHR43128">
    <property type="entry name" value="L-2-HYDROXYCARBOXYLATE DEHYDROGENASE (NAD(P)(+))"/>
    <property type="match status" value="1"/>
</dbReference>
<gene>
    <name evidence="8" type="primary">ldh</name>
    <name evidence="14" type="ORF">SAMN04488558_10370</name>
</gene>
<organism evidence="14 15">
    <name type="scientific">Ignavigranum ruoffiae</name>
    <dbReference type="NCBI Taxonomy" id="89093"/>
    <lineage>
        <taxon>Bacteria</taxon>
        <taxon>Bacillati</taxon>
        <taxon>Bacillota</taxon>
        <taxon>Bacilli</taxon>
        <taxon>Lactobacillales</taxon>
        <taxon>Aerococcaceae</taxon>
        <taxon>Ignavigranum</taxon>
    </lineage>
</organism>
<evidence type="ECO:0000259" key="12">
    <source>
        <dbReference type="Pfam" id="PF00056"/>
    </source>
</evidence>
<evidence type="ECO:0000256" key="7">
    <source>
        <dbReference type="ARBA" id="ARBA00049258"/>
    </source>
</evidence>
<feature type="binding site" evidence="8">
    <location>
        <begin position="150"/>
        <end position="153"/>
    </location>
    <ligand>
        <name>substrate</name>
    </ligand>
</feature>
<evidence type="ECO:0000256" key="8">
    <source>
        <dbReference type="HAMAP-Rule" id="MF_00488"/>
    </source>
</evidence>
<feature type="binding site" evidence="8">
    <location>
        <position position="41"/>
    </location>
    <ligand>
        <name>NAD(+)</name>
        <dbReference type="ChEBI" id="CHEBI:57540"/>
    </ligand>
</feature>
<feature type="binding site" evidence="8">
    <location>
        <begin position="122"/>
        <end position="125"/>
    </location>
    <ligand>
        <name>substrate</name>
    </ligand>
</feature>
<accession>A0A1H9BQ41</accession>
<dbReference type="Gene3D" id="3.40.50.720">
    <property type="entry name" value="NAD(P)-binding Rossmann-like Domain"/>
    <property type="match status" value="1"/>
</dbReference>
<dbReference type="Proteomes" id="UP000198833">
    <property type="component" value="Unassembled WGS sequence"/>
</dbReference>
<evidence type="ECO:0000256" key="10">
    <source>
        <dbReference type="PIRSR" id="PIRSR000102-3"/>
    </source>
</evidence>
<sequence>MKSARKIVLIGTGSVGASFAFAALNQDICDELVMIDLNTAKVAADAADMQDGLANFTAKVNVWHGDYSDCHDADIVVICAGIAQKPGQTRLELIQTNVKIASAITKDVVASGFDGIFLVASNPVDIISYAVWKTSDFAKERVIGSGTALDTARLRYQLSQLFNISARAINACVFGEHGDSEFVAWSIAKVAGVPLIDLLEDRQLNQEELEALYEKTRDAAYKIIEAKGATYYGVAMALTRICKAIFGDENELLMLSTLLQGEYGHEDVYISVPCILGRQGIRQVLTPELSAEEADKLAYSVKVLRENNPLIQEAK</sequence>
<keyword evidence="8" id="KW-0597">Phosphoprotein</keyword>
<dbReference type="EC" id="1.1.1.27" evidence="3 8"/>
<keyword evidence="8" id="KW-0963">Cytoplasm</keyword>
<name>A0A1H9BQ41_9LACT</name>
<evidence type="ECO:0000256" key="5">
    <source>
        <dbReference type="ARBA" id="ARBA00023002"/>
    </source>
</evidence>
<feature type="domain" description="Lactate/malate dehydrogenase C-terminal" evidence="13">
    <location>
        <begin position="147"/>
        <end position="307"/>
    </location>
</feature>
<evidence type="ECO:0000256" key="1">
    <source>
        <dbReference type="ARBA" id="ARBA00004843"/>
    </source>
</evidence>
<dbReference type="SUPFAM" id="SSF51735">
    <property type="entry name" value="NAD(P)-binding Rossmann-fold domains"/>
    <property type="match status" value="1"/>
</dbReference>
<comment type="similarity">
    <text evidence="2 8">Belongs to the LDH/MDH superfamily. LDH family.</text>
</comment>
<feature type="binding site" evidence="8">
    <location>
        <position position="230"/>
    </location>
    <ligand>
        <name>substrate</name>
    </ligand>
</feature>
<dbReference type="GO" id="GO:0004459">
    <property type="term" value="F:L-lactate dehydrogenase (NAD+) activity"/>
    <property type="evidence" value="ECO:0007669"/>
    <property type="project" value="UniProtKB-UniRule"/>
</dbReference>
<evidence type="ECO:0000256" key="3">
    <source>
        <dbReference type="ARBA" id="ARBA00012967"/>
    </source>
</evidence>
<feature type="binding site" evidence="10">
    <location>
        <position position="97"/>
    </location>
    <ligand>
        <name>NAD(+)</name>
        <dbReference type="ChEBI" id="CHEBI:57540"/>
    </ligand>
</feature>
<dbReference type="InterPro" id="IPR015955">
    <property type="entry name" value="Lactate_DH/Glyco_Ohase_4_C"/>
</dbReference>
<evidence type="ECO:0000256" key="11">
    <source>
        <dbReference type="SAM" id="SignalP"/>
    </source>
</evidence>
<dbReference type="Pfam" id="PF02866">
    <property type="entry name" value="Ldh_1_C"/>
    <property type="match status" value="1"/>
</dbReference>
<comment type="function">
    <text evidence="8">Catalyzes the conversion of lactate to pyruvate.</text>
</comment>
<dbReference type="AlphaFoldDB" id="A0A1H9BQ41"/>
<evidence type="ECO:0000313" key="15">
    <source>
        <dbReference type="Proteomes" id="UP000198833"/>
    </source>
</evidence>
<feature type="binding site" evidence="8">
    <location>
        <position position="84"/>
    </location>
    <ligand>
        <name>substrate</name>
    </ligand>
</feature>
<dbReference type="InterPro" id="IPR022383">
    <property type="entry name" value="Lactate/malate_DH_C"/>
</dbReference>
<dbReference type="FunFam" id="3.40.50.720:FF:000018">
    <property type="entry name" value="Malate dehydrogenase"/>
    <property type="match status" value="1"/>
</dbReference>
<dbReference type="InterPro" id="IPR011304">
    <property type="entry name" value="L-lactate_DH"/>
</dbReference>
<dbReference type="Gene3D" id="3.90.110.10">
    <property type="entry name" value="Lactate dehydrogenase/glycoside hydrolase, family 4, C-terminal"/>
    <property type="match status" value="1"/>
</dbReference>
<dbReference type="GO" id="GO:0006096">
    <property type="term" value="P:glycolytic process"/>
    <property type="evidence" value="ECO:0007669"/>
    <property type="project" value="UniProtKB-UniRule"/>
</dbReference>
<keyword evidence="5 8" id="KW-0560">Oxidoreductase</keyword>
<comment type="subunit">
    <text evidence="8">Homotetramer.</text>
</comment>
<dbReference type="PRINTS" id="PR00086">
    <property type="entry name" value="LLDHDRGNASE"/>
</dbReference>
<feature type="active site" description="Proton acceptor" evidence="8 9">
    <location>
        <position position="177"/>
    </location>
</feature>
<evidence type="ECO:0000313" key="14">
    <source>
        <dbReference type="EMBL" id="SEP91100.1"/>
    </source>
</evidence>
<feature type="binding site" evidence="8">
    <location>
        <position position="15"/>
    </location>
    <ligand>
        <name>NAD(+)</name>
        <dbReference type="ChEBI" id="CHEBI:57540"/>
    </ligand>
</feature>
<dbReference type="InterPro" id="IPR001557">
    <property type="entry name" value="L-lactate/malate_DH"/>
</dbReference>
<feature type="binding site" evidence="8">
    <location>
        <position position="67"/>
    </location>
    <ligand>
        <name>NAD(+)</name>
        <dbReference type="ChEBI" id="CHEBI:57540"/>
    </ligand>
</feature>
<dbReference type="GO" id="GO:0005737">
    <property type="term" value="C:cytoplasm"/>
    <property type="evidence" value="ECO:0007669"/>
    <property type="project" value="UniProtKB-SubCell"/>
</dbReference>
<dbReference type="Pfam" id="PF00056">
    <property type="entry name" value="Ldh_1_N"/>
    <property type="match status" value="1"/>
</dbReference>
<comment type="caution">
    <text evidence="8">Lacks conserved residue(s) required for the propagation of feature annotation.</text>
</comment>
<protein>
    <recommendedName>
        <fullName evidence="4 8">L-lactate dehydrogenase</fullName>
        <shortName evidence="8">L-LDH</shortName>
        <ecNumber evidence="3 8">1.1.1.27</ecNumber>
    </recommendedName>
</protein>
<keyword evidence="6 8" id="KW-0520">NAD</keyword>
<comment type="pathway">
    <text evidence="1 8">Fermentation; pyruvate fermentation to lactate; (S)-lactate from pyruvate: step 1/1.</text>
</comment>
<evidence type="ECO:0000256" key="6">
    <source>
        <dbReference type="ARBA" id="ARBA00023027"/>
    </source>
</evidence>
<evidence type="ECO:0000256" key="2">
    <source>
        <dbReference type="ARBA" id="ARBA00006054"/>
    </source>
</evidence>
<feature type="binding site" evidence="8 10">
    <location>
        <position position="36"/>
    </location>
    <ligand>
        <name>NAD(+)</name>
        <dbReference type="ChEBI" id="CHEBI:57540"/>
    </ligand>
</feature>
<feature type="binding site" evidence="8">
    <location>
        <position position="145"/>
    </location>
    <ligand>
        <name>NAD(+)</name>
        <dbReference type="ChEBI" id="CHEBI:57540"/>
    </ligand>
</feature>
<reference evidence="14 15" key="1">
    <citation type="submission" date="2016-10" db="EMBL/GenBank/DDBJ databases">
        <authorList>
            <person name="de Groot N.N."/>
        </authorList>
    </citation>
    <scope>NUCLEOTIDE SEQUENCE [LARGE SCALE GENOMIC DNA]</scope>
    <source>
        <strain evidence="14 15">DSM 15695</strain>
    </source>
</reference>
<feature type="binding site" evidence="8">
    <location>
        <position position="90"/>
    </location>
    <ligand>
        <name>substrate</name>
    </ligand>
</feature>
<dbReference type="HAMAP" id="MF_00488">
    <property type="entry name" value="Lactate_dehydrog"/>
    <property type="match status" value="1"/>
</dbReference>
<dbReference type="GO" id="GO:0006089">
    <property type="term" value="P:lactate metabolic process"/>
    <property type="evidence" value="ECO:0007669"/>
    <property type="project" value="TreeGrafter"/>
</dbReference>
<evidence type="ECO:0000256" key="9">
    <source>
        <dbReference type="PIRSR" id="PIRSR000102-1"/>
    </source>
</evidence>
<comment type="catalytic activity">
    <reaction evidence="7 8">
        <text>(S)-lactate + NAD(+) = pyruvate + NADH + H(+)</text>
        <dbReference type="Rhea" id="RHEA:23444"/>
        <dbReference type="ChEBI" id="CHEBI:15361"/>
        <dbReference type="ChEBI" id="CHEBI:15378"/>
        <dbReference type="ChEBI" id="CHEBI:16651"/>
        <dbReference type="ChEBI" id="CHEBI:57540"/>
        <dbReference type="ChEBI" id="CHEBI:57945"/>
        <dbReference type="EC" id="1.1.1.27"/>
    </reaction>
</comment>
<dbReference type="EMBL" id="FOEN01000003">
    <property type="protein sequence ID" value="SEP91100.1"/>
    <property type="molecule type" value="Genomic_DNA"/>
</dbReference>
<dbReference type="SUPFAM" id="SSF56327">
    <property type="entry name" value="LDH C-terminal domain-like"/>
    <property type="match status" value="1"/>
</dbReference>